<keyword evidence="2" id="KW-1185">Reference proteome</keyword>
<dbReference type="AlphaFoldDB" id="A0AAV9RFA2"/>
<evidence type="ECO:0000313" key="1">
    <source>
        <dbReference type="EMBL" id="KAK5607671.1"/>
    </source>
</evidence>
<evidence type="ECO:0000313" key="2">
    <source>
        <dbReference type="Proteomes" id="UP001311232"/>
    </source>
</evidence>
<dbReference type="GO" id="GO:0070652">
    <property type="term" value="C:HAUS complex"/>
    <property type="evidence" value="ECO:0007669"/>
    <property type="project" value="InterPro"/>
</dbReference>
<gene>
    <name evidence="1" type="ORF">CRENBAI_024032</name>
</gene>
<dbReference type="GO" id="GO:0051225">
    <property type="term" value="P:spindle assembly"/>
    <property type="evidence" value="ECO:0007669"/>
    <property type="project" value="InterPro"/>
</dbReference>
<name>A0AAV9RFA2_9TELE</name>
<dbReference type="GO" id="GO:0005813">
    <property type="term" value="C:centrosome"/>
    <property type="evidence" value="ECO:0007669"/>
    <property type="project" value="TreeGrafter"/>
</dbReference>
<dbReference type="GO" id="GO:0007020">
    <property type="term" value="P:microtubule nucleation"/>
    <property type="evidence" value="ECO:0007669"/>
    <property type="project" value="TreeGrafter"/>
</dbReference>
<dbReference type="EMBL" id="JAHHUM010002018">
    <property type="protein sequence ID" value="KAK5607671.1"/>
    <property type="molecule type" value="Genomic_DNA"/>
</dbReference>
<dbReference type="GO" id="GO:1990498">
    <property type="term" value="C:mitotic spindle microtubule"/>
    <property type="evidence" value="ECO:0007669"/>
    <property type="project" value="TreeGrafter"/>
</dbReference>
<sequence>MNDWKMHQWDLSPFSVTPAASLLSRCVSVGAASQEEIDSAFSDPNPVFSSHLHEAEEQIRKQKQLDEVQLQLELLKVEEQSADVTHGFHLSHKNEKLQLLGNHLLGTLREYKVLRQRLMRPLVRTSLPVVVHMHAFVVDSIKLMMDFIECLEEKLRSSHNQTTATDCLALLDRSLALIQTLAAESETLFRRIQQWRSISSSCTGASEEQHRSSPKSGLSAS</sequence>
<dbReference type="InterPro" id="IPR026242">
    <property type="entry name" value="HAUS2_metazoa"/>
</dbReference>
<dbReference type="Pfam" id="PF15003">
    <property type="entry name" value="HAUS2"/>
    <property type="match status" value="1"/>
</dbReference>
<dbReference type="Proteomes" id="UP001311232">
    <property type="component" value="Unassembled WGS sequence"/>
</dbReference>
<accession>A0AAV9RFA2</accession>
<dbReference type="InterPro" id="IPR028346">
    <property type="entry name" value="HAUS2"/>
</dbReference>
<dbReference type="PANTHER" id="PTHR16039:SF1">
    <property type="entry name" value="HAUS AUGMIN-LIKE COMPLEX SUBUNIT 2"/>
    <property type="match status" value="1"/>
</dbReference>
<dbReference type="PRINTS" id="PR02088">
    <property type="entry name" value="HAUSAUGMINL2"/>
</dbReference>
<proteinExistence type="predicted"/>
<comment type="caution">
    <text evidence="1">The sequence shown here is derived from an EMBL/GenBank/DDBJ whole genome shotgun (WGS) entry which is preliminary data.</text>
</comment>
<dbReference type="PANTHER" id="PTHR16039">
    <property type="entry name" value="HAUS AUGMIN-LIKE COMPLEX SUBUNIT 2"/>
    <property type="match status" value="1"/>
</dbReference>
<organism evidence="1 2">
    <name type="scientific">Crenichthys baileyi</name>
    <name type="common">White River springfish</name>
    <dbReference type="NCBI Taxonomy" id="28760"/>
    <lineage>
        <taxon>Eukaryota</taxon>
        <taxon>Metazoa</taxon>
        <taxon>Chordata</taxon>
        <taxon>Craniata</taxon>
        <taxon>Vertebrata</taxon>
        <taxon>Euteleostomi</taxon>
        <taxon>Actinopterygii</taxon>
        <taxon>Neopterygii</taxon>
        <taxon>Teleostei</taxon>
        <taxon>Neoteleostei</taxon>
        <taxon>Acanthomorphata</taxon>
        <taxon>Ovalentaria</taxon>
        <taxon>Atherinomorphae</taxon>
        <taxon>Cyprinodontiformes</taxon>
        <taxon>Goodeidae</taxon>
        <taxon>Crenichthys</taxon>
    </lineage>
</organism>
<reference evidence="1 2" key="1">
    <citation type="submission" date="2021-06" db="EMBL/GenBank/DDBJ databases">
        <authorList>
            <person name="Palmer J.M."/>
        </authorList>
    </citation>
    <scope>NUCLEOTIDE SEQUENCE [LARGE SCALE GENOMIC DNA]</scope>
    <source>
        <strain evidence="1 2">MEX-2019</strain>
        <tissue evidence="1">Muscle</tissue>
    </source>
</reference>
<dbReference type="GO" id="GO:0007098">
    <property type="term" value="P:centrosome cycle"/>
    <property type="evidence" value="ECO:0007669"/>
    <property type="project" value="InterPro"/>
</dbReference>
<evidence type="ECO:0008006" key="3">
    <source>
        <dbReference type="Google" id="ProtNLM"/>
    </source>
</evidence>
<protein>
    <recommendedName>
        <fullName evidence="3">HAUS augmin-like complex subunit 2</fullName>
    </recommendedName>
</protein>